<dbReference type="Proteomes" id="UP000294535">
    <property type="component" value="Unassembled WGS sequence"/>
</dbReference>
<sequence>MKKTTNNTNLWRQRLTLLLAILFCLFISSAEYYPQGEEPIKTEQKSDAPAQSVIKVAVDAVVPFALQVVHTVFYLIYEIFSFEIKLPSLQAVDASIPISWVEILFERIISTKGP</sequence>
<evidence type="ECO:0000313" key="2">
    <source>
        <dbReference type="Proteomes" id="UP000294535"/>
    </source>
</evidence>
<keyword evidence="2" id="KW-1185">Reference proteome</keyword>
<protein>
    <submittedName>
        <fullName evidence="1">Uncharacterized protein</fullName>
    </submittedName>
</protein>
<dbReference type="AlphaFoldDB" id="A0A4R6T482"/>
<dbReference type="RefSeq" id="WP_133555173.1">
    <property type="nucleotide sequence ID" value="NZ_SNYF01000006.1"/>
</dbReference>
<dbReference type="OrthoDB" id="828114at2"/>
<evidence type="ECO:0000313" key="1">
    <source>
        <dbReference type="EMBL" id="TDQ17281.1"/>
    </source>
</evidence>
<dbReference type="EMBL" id="SNYF01000006">
    <property type="protein sequence ID" value="TDQ17281.1"/>
    <property type="molecule type" value="Genomic_DNA"/>
</dbReference>
<organism evidence="1 2">
    <name type="scientific">Algoriphagus boseongensis</name>
    <dbReference type="NCBI Taxonomy" id="1442587"/>
    <lineage>
        <taxon>Bacteria</taxon>
        <taxon>Pseudomonadati</taxon>
        <taxon>Bacteroidota</taxon>
        <taxon>Cytophagia</taxon>
        <taxon>Cytophagales</taxon>
        <taxon>Cyclobacteriaceae</taxon>
        <taxon>Algoriphagus</taxon>
    </lineage>
</organism>
<reference evidence="1 2" key="1">
    <citation type="submission" date="2019-03" db="EMBL/GenBank/DDBJ databases">
        <title>Genomic Encyclopedia of Type Strains, Phase III (KMG-III): the genomes of soil and plant-associated and newly described type strains.</title>
        <authorList>
            <person name="Whitman W."/>
        </authorList>
    </citation>
    <scope>NUCLEOTIDE SEQUENCE [LARGE SCALE GENOMIC DNA]</scope>
    <source>
        <strain evidence="1 2">CECT 8446</strain>
    </source>
</reference>
<accession>A0A4R6T482</accession>
<comment type="caution">
    <text evidence="1">The sequence shown here is derived from an EMBL/GenBank/DDBJ whole genome shotgun (WGS) entry which is preliminary data.</text>
</comment>
<name>A0A4R6T482_9BACT</name>
<proteinExistence type="predicted"/>
<gene>
    <name evidence="1" type="ORF">DFQ04_1933</name>
</gene>